<name>A0A1E8EX80_9CLOT</name>
<dbReference type="OrthoDB" id="1920875at2"/>
<sequence length="60" mass="6948">MLSIEKKMIVADSCLEYEPKNEFFMYSGILPKSCANCVNYRDSQCSKDLFNNICNNIEKN</sequence>
<proteinExistence type="predicted"/>
<dbReference type="Proteomes" id="UP000175744">
    <property type="component" value="Unassembled WGS sequence"/>
</dbReference>
<reference evidence="1 2" key="1">
    <citation type="submission" date="2016-06" db="EMBL/GenBank/DDBJ databases">
        <title>Genome sequence of Clostridium acetireducens DSM 10703.</title>
        <authorList>
            <person name="Poehlein A."/>
            <person name="Fluechter S."/>
            <person name="Duerre P."/>
            <person name="Daniel R."/>
        </authorList>
    </citation>
    <scope>NUCLEOTIDE SEQUENCE [LARGE SCALE GENOMIC DNA]</scope>
    <source>
        <strain evidence="1 2">DSM 10703</strain>
    </source>
</reference>
<accession>A0A1E8EX80</accession>
<evidence type="ECO:0000313" key="2">
    <source>
        <dbReference type="Proteomes" id="UP000175744"/>
    </source>
</evidence>
<organism evidence="1 2">
    <name type="scientific">Clostridium acetireducens DSM 10703</name>
    <dbReference type="NCBI Taxonomy" id="1121290"/>
    <lineage>
        <taxon>Bacteria</taxon>
        <taxon>Bacillati</taxon>
        <taxon>Bacillota</taxon>
        <taxon>Clostridia</taxon>
        <taxon>Eubacteriales</taxon>
        <taxon>Clostridiaceae</taxon>
        <taxon>Clostridium</taxon>
    </lineage>
</organism>
<protein>
    <submittedName>
        <fullName evidence="1">Uncharacterized protein</fullName>
    </submittedName>
</protein>
<comment type="caution">
    <text evidence="1">The sequence shown here is derived from an EMBL/GenBank/DDBJ whole genome shotgun (WGS) entry which is preliminary data.</text>
</comment>
<dbReference type="AlphaFoldDB" id="A0A1E8EX80"/>
<dbReference type="STRING" id="1121290.CLAOCE_19870"/>
<gene>
    <name evidence="1" type="ORF">CLOACE_19870</name>
</gene>
<keyword evidence="2" id="KW-1185">Reference proteome</keyword>
<evidence type="ECO:0000313" key="1">
    <source>
        <dbReference type="EMBL" id="OFI04973.1"/>
    </source>
</evidence>
<dbReference type="EMBL" id="LZFO01000037">
    <property type="protein sequence ID" value="OFI04973.1"/>
    <property type="molecule type" value="Genomic_DNA"/>
</dbReference>
<dbReference type="RefSeq" id="WP_070110944.1">
    <property type="nucleotide sequence ID" value="NZ_LZFO01000037.1"/>
</dbReference>